<dbReference type="EMBL" id="JADPUN010000161">
    <property type="protein sequence ID" value="MBF9130565.1"/>
    <property type="molecule type" value="Genomic_DNA"/>
</dbReference>
<proteinExistence type="predicted"/>
<dbReference type="PROSITE" id="PS51257">
    <property type="entry name" value="PROKAR_LIPOPROTEIN"/>
    <property type="match status" value="1"/>
</dbReference>
<evidence type="ECO:0000313" key="2">
    <source>
        <dbReference type="EMBL" id="MBF9130565.1"/>
    </source>
</evidence>
<keyword evidence="3" id="KW-1185">Reference proteome</keyword>
<evidence type="ECO:0000256" key="1">
    <source>
        <dbReference type="SAM" id="SignalP"/>
    </source>
</evidence>
<feature type="chain" id="PRO_5046974761" description="Lipoprotein" evidence="1">
    <location>
        <begin position="24"/>
        <end position="79"/>
    </location>
</feature>
<gene>
    <name evidence="2" type="ORF">I0C86_16575</name>
</gene>
<dbReference type="RefSeq" id="WP_196202131.1">
    <property type="nucleotide sequence ID" value="NZ_JADPUN010000161.1"/>
</dbReference>
<protein>
    <recommendedName>
        <fullName evidence="4">Lipoprotein</fullName>
    </recommendedName>
</protein>
<accession>A0ABS0GWH2</accession>
<name>A0ABS0GWH2_9ACTN</name>
<comment type="caution">
    <text evidence="2">The sequence shown here is derived from an EMBL/GenBank/DDBJ whole genome shotgun (WGS) entry which is preliminary data.</text>
</comment>
<dbReference type="Proteomes" id="UP000638560">
    <property type="component" value="Unassembled WGS sequence"/>
</dbReference>
<sequence length="79" mass="8501">MKPTPARAALAAVLVSVCVGALAACAEEHREIRTRCDGPNMVYEAWRIAADDDDPQLELRQVKVVPNDPRCATVSPSPS</sequence>
<keyword evidence="1" id="KW-0732">Signal</keyword>
<feature type="signal peptide" evidence="1">
    <location>
        <begin position="1"/>
        <end position="23"/>
    </location>
</feature>
<organism evidence="2 3">
    <name type="scientific">Plantactinospora alkalitolerans</name>
    <dbReference type="NCBI Taxonomy" id="2789879"/>
    <lineage>
        <taxon>Bacteria</taxon>
        <taxon>Bacillati</taxon>
        <taxon>Actinomycetota</taxon>
        <taxon>Actinomycetes</taxon>
        <taxon>Micromonosporales</taxon>
        <taxon>Micromonosporaceae</taxon>
        <taxon>Plantactinospora</taxon>
    </lineage>
</organism>
<evidence type="ECO:0000313" key="3">
    <source>
        <dbReference type="Proteomes" id="UP000638560"/>
    </source>
</evidence>
<reference evidence="2 3" key="1">
    <citation type="submission" date="2020-11" db="EMBL/GenBank/DDBJ databases">
        <title>A novel isolate from a Black sea contaminated sediment with potential to produce alkanes: Plantactinospora alkalitolerans sp. nov.</title>
        <authorList>
            <person name="Carro L."/>
            <person name="Veyisoglu A."/>
            <person name="Guven K."/>
            <person name="Schumann P."/>
            <person name="Klenk H.-P."/>
            <person name="Sahin N."/>
        </authorList>
    </citation>
    <scope>NUCLEOTIDE SEQUENCE [LARGE SCALE GENOMIC DNA]</scope>
    <source>
        <strain evidence="2 3">S1510</strain>
    </source>
</reference>
<evidence type="ECO:0008006" key="4">
    <source>
        <dbReference type="Google" id="ProtNLM"/>
    </source>
</evidence>